<reference evidence="2 4" key="2">
    <citation type="submission" date="2019-09" db="EMBL/GenBank/DDBJ databases">
        <title>A bacterium isolated from glacier soil.</title>
        <authorList>
            <person name="Liu Q."/>
        </authorList>
    </citation>
    <scope>NUCLEOTIDE SEQUENCE [LARGE SCALE GENOMIC DNA]</scope>
    <source>
        <strain evidence="2 4">MDT1-10-3</strain>
    </source>
</reference>
<reference evidence="3 5" key="3">
    <citation type="submission" date="2024-08" db="EMBL/GenBank/DDBJ databases">
        <authorList>
            <person name="Wei W."/>
        </authorList>
    </citation>
    <scope>NUCLEOTIDE SEQUENCE [LARGE SCALE GENOMIC DNA]</scope>
    <source>
        <strain evidence="3 5">XU2</strain>
    </source>
</reference>
<keyword evidence="1" id="KW-0472">Membrane</keyword>
<keyword evidence="1" id="KW-0812">Transmembrane</keyword>
<dbReference type="OrthoDB" id="333057at2"/>
<evidence type="ECO:0000313" key="2">
    <source>
        <dbReference type="EMBL" id="KAA6437703.1"/>
    </source>
</evidence>
<protein>
    <submittedName>
        <fullName evidence="2">DUF1761 domain-containing protein</fullName>
    </submittedName>
</protein>
<dbReference type="AlphaFoldDB" id="A0A5M8QT97"/>
<keyword evidence="1" id="KW-1133">Transmembrane helix</keyword>
<keyword evidence="5" id="KW-1185">Reference proteome</keyword>
<accession>A0A5M8QT97</accession>
<feature type="transmembrane region" description="Helical" evidence="1">
    <location>
        <begin position="83"/>
        <end position="107"/>
    </location>
</feature>
<dbReference type="Pfam" id="PF08570">
    <property type="entry name" value="DUF1761"/>
    <property type="match status" value="1"/>
</dbReference>
<dbReference type="Proteomes" id="UP000323866">
    <property type="component" value="Unassembled WGS sequence"/>
</dbReference>
<reference evidence="2 4" key="1">
    <citation type="submission" date="2019-07" db="EMBL/GenBank/DDBJ databases">
        <authorList>
            <person name="Qu J.-H."/>
        </authorList>
    </citation>
    <scope>NUCLEOTIDE SEQUENCE [LARGE SCALE GENOMIC DNA]</scope>
    <source>
        <strain evidence="2 4">MDT1-10-3</strain>
    </source>
</reference>
<feature type="transmembrane region" description="Helical" evidence="1">
    <location>
        <begin position="56"/>
        <end position="77"/>
    </location>
</feature>
<evidence type="ECO:0000313" key="5">
    <source>
        <dbReference type="Proteomes" id="UP001570846"/>
    </source>
</evidence>
<comment type="caution">
    <text evidence="2">The sequence shown here is derived from an EMBL/GenBank/DDBJ whole genome shotgun (WGS) entry which is preliminary data.</text>
</comment>
<dbReference type="EMBL" id="VKKZ01000010">
    <property type="protein sequence ID" value="KAA6437703.1"/>
    <property type="molecule type" value="Genomic_DNA"/>
</dbReference>
<feature type="transmembrane region" description="Helical" evidence="1">
    <location>
        <begin position="119"/>
        <end position="136"/>
    </location>
</feature>
<name>A0A5M8QT97_9BACT</name>
<sequence length="137" mass="14743">MDISTALQDLNWLAVLAAAFSTFLIGGLWYSPLLFAKAWMRANKFTEQEMGNPNMAFIFGLAFVLSFFMALNLALFIGAGDTAFGATAGFMAGLGWVALAMGVISLFERRPLSYVLTNGGYMTVAFTVMGAILGGWN</sequence>
<proteinExistence type="predicted"/>
<organism evidence="2 4">
    <name type="scientific">Rufibacter glacialis</name>
    <dbReference type="NCBI Taxonomy" id="1259555"/>
    <lineage>
        <taxon>Bacteria</taxon>
        <taxon>Pseudomonadati</taxon>
        <taxon>Bacteroidota</taxon>
        <taxon>Cytophagia</taxon>
        <taxon>Cytophagales</taxon>
        <taxon>Hymenobacteraceae</taxon>
        <taxon>Rufibacter</taxon>
    </lineage>
</organism>
<gene>
    <name evidence="3" type="ORF">ACD591_15195</name>
    <name evidence="2" type="ORF">FOE74_04145</name>
</gene>
<dbReference type="EMBL" id="JBGOGF010000008">
    <property type="protein sequence ID" value="MFA1772643.1"/>
    <property type="molecule type" value="Genomic_DNA"/>
</dbReference>
<dbReference type="InterPro" id="IPR013879">
    <property type="entry name" value="DUF1761"/>
</dbReference>
<evidence type="ECO:0000313" key="3">
    <source>
        <dbReference type="EMBL" id="MFA1772643.1"/>
    </source>
</evidence>
<dbReference type="Proteomes" id="UP001570846">
    <property type="component" value="Unassembled WGS sequence"/>
</dbReference>
<evidence type="ECO:0000313" key="4">
    <source>
        <dbReference type="Proteomes" id="UP000323866"/>
    </source>
</evidence>
<dbReference type="RefSeq" id="WP_149097324.1">
    <property type="nucleotide sequence ID" value="NZ_BMMG01000001.1"/>
</dbReference>
<feature type="transmembrane region" description="Helical" evidence="1">
    <location>
        <begin position="12"/>
        <end position="35"/>
    </location>
</feature>
<evidence type="ECO:0000256" key="1">
    <source>
        <dbReference type="SAM" id="Phobius"/>
    </source>
</evidence>